<dbReference type="InterPro" id="IPR005135">
    <property type="entry name" value="Endo/exonuclease/phosphatase"/>
</dbReference>
<feature type="domain" description="Endonuclease/exonuclease/phosphatase" evidence="1">
    <location>
        <begin position="129"/>
        <end position="280"/>
    </location>
</feature>
<dbReference type="eggNOG" id="COG2374">
    <property type="taxonomic scope" value="Bacteria"/>
</dbReference>
<dbReference type="Gene3D" id="3.60.10.10">
    <property type="entry name" value="Endonuclease/exonuclease/phosphatase"/>
    <property type="match status" value="1"/>
</dbReference>
<evidence type="ECO:0000259" key="1">
    <source>
        <dbReference type="Pfam" id="PF19580"/>
    </source>
</evidence>
<protein>
    <recommendedName>
        <fullName evidence="1">Endonuclease/exonuclease/phosphatase domain-containing protein</fullName>
    </recommendedName>
</protein>
<organism evidence="2 3">
    <name type="scientific">Acinetobacter vivianii</name>
    <dbReference type="NCBI Taxonomy" id="1776742"/>
    <lineage>
        <taxon>Bacteria</taxon>
        <taxon>Pseudomonadati</taxon>
        <taxon>Pseudomonadota</taxon>
        <taxon>Gammaproteobacteria</taxon>
        <taxon>Moraxellales</taxon>
        <taxon>Moraxellaceae</taxon>
        <taxon>Acinetobacter</taxon>
    </lineage>
</organism>
<accession>N8V1V5</accession>
<sequence length="303" mass="36187">MSEEHHDLKVMVWNTKICAPRSTFDSKSWYQTKRILFNLILNYTFDFICLIEVDEAVVTHLKRMFNRFYPLYDIANGTQKHGKTRFDTCIIYKKKFVLIPTENGNDCQSTDLSVKGIVSKSGQKYQFLDQEFNNEVLNFVLVHWPSLLTPDIITIRNRTAENLRYHIDEWFKGDEKIIIAGDFNTEPHCTTLYEQLKAFREKESVLRSKSYRYFYNPSWCFNHTLPPCSTLINSEIYGTYFYKNKKEKYWFNFDQVIFSKELLYNQNGWKYQENSLEIFGLFDLTSAETIFDHLPITFNLERH</sequence>
<evidence type="ECO:0000313" key="2">
    <source>
        <dbReference type="EMBL" id="ENU93851.1"/>
    </source>
</evidence>
<dbReference type="HOGENOM" id="CLU_076088_0_0_6"/>
<reference evidence="2 3" key="1">
    <citation type="submission" date="2013-02" db="EMBL/GenBank/DDBJ databases">
        <title>The Genome Sequence of Acinetobacter sp. NIPH 758.</title>
        <authorList>
            <consortium name="The Broad Institute Genome Sequencing Platform"/>
            <consortium name="The Broad Institute Genome Sequencing Center for Infectious Disease"/>
            <person name="Cerqueira G."/>
            <person name="Feldgarden M."/>
            <person name="Courvalin P."/>
            <person name="Perichon B."/>
            <person name="Grillot-Courvalin C."/>
            <person name="Clermont D."/>
            <person name="Rocha E."/>
            <person name="Yoon E.-J."/>
            <person name="Nemec A."/>
            <person name="Walker B."/>
            <person name="Young S.K."/>
            <person name="Zeng Q."/>
            <person name="Gargeya S."/>
            <person name="Fitzgerald M."/>
            <person name="Haas B."/>
            <person name="Abouelleil A."/>
            <person name="Alvarado L."/>
            <person name="Arachchi H.M."/>
            <person name="Berlin A.M."/>
            <person name="Chapman S.B."/>
            <person name="Dewar J."/>
            <person name="Goldberg J."/>
            <person name="Griggs A."/>
            <person name="Gujja S."/>
            <person name="Hansen M."/>
            <person name="Howarth C."/>
            <person name="Imamovic A."/>
            <person name="Larimer J."/>
            <person name="McCowan C."/>
            <person name="Murphy C."/>
            <person name="Neiman D."/>
            <person name="Pearson M."/>
            <person name="Priest M."/>
            <person name="Roberts A."/>
            <person name="Saif S."/>
            <person name="Shea T."/>
            <person name="Sisk P."/>
            <person name="Sykes S."/>
            <person name="Wortman J."/>
            <person name="Nusbaum C."/>
            <person name="Birren B."/>
        </authorList>
    </citation>
    <scope>NUCLEOTIDE SEQUENCE [LARGE SCALE GENOMIC DNA]</scope>
    <source>
        <strain evidence="2 3">NIPH 758</strain>
    </source>
</reference>
<proteinExistence type="predicted"/>
<dbReference type="GO" id="GO:0003824">
    <property type="term" value="F:catalytic activity"/>
    <property type="evidence" value="ECO:0007669"/>
    <property type="project" value="InterPro"/>
</dbReference>
<dbReference type="SUPFAM" id="SSF56219">
    <property type="entry name" value="DNase I-like"/>
    <property type="match status" value="1"/>
</dbReference>
<evidence type="ECO:0000313" key="3">
    <source>
        <dbReference type="Proteomes" id="UP000013049"/>
    </source>
</evidence>
<dbReference type="Pfam" id="PF19580">
    <property type="entry name" value="Exo_endo_phos_3"/>
    <property type="match status" value="1"/>
</dbReference>
<name>N8V1V5_9GAMM</name>
<dbReference type="PATRIC" id="fig|1217712.3.peg.543"/>
<dbReference type="InterPro" id="IPR036691">
    <property type="entry name" value="Endo/exonu/phosph_ase_sf"/>
</dbReference>
<dbReference type="AlphaFoldDB" id="N8V1V5"/>
<gene>
    <name evidence="2" type="ORF">F971_00569</name>
</gene>
<dbReference type="EMBL" id="APPC01000009">
    <property type="protein sequence ID" value="ENU93851.1"/>
    <property type="molecule type" value="Genomic_DNA"/>
</dbReference>
<comment type="caution">
    <text evidence="2">The sequence shown here is derived from an EMBL/GenBank/DDBJ whole genome shotgun (WGS) entry which is preliminary data.</text>
</comment>
<dbReference type="Proteomes" id="UP000013049">
    <property type="component" value="Unassembled WGS sequence"/>
</dbReference>
<dbReference type="RefSeq" id="WP_004775006.1">
    <property type="nucleotide sequence ID" value="NZ_KB849365.1"/>
</dbReference>